<organism evidence="2 3">
    <name type="scientific">Peptoniphilus harei ACS-146-V-Sch2b</name>
    <dbReference type="NCBI Taxonomy" id="908338"/>
    <lineage>
        <taxon>Bacteria</taxon>
        <taxon>Bacillati</taxon>
        <taxon>Bacillota</taxon>
        <taxon>Tissierellia</taxon>
        <taxon>Tissierellales</taxon>
        <taxon>Peptoniphilaceae</taxon>
        <taxon>Peptoniphilus</taxon>
    </lineage>
</organism>
<feature type="transmembrane region" description="Helical" evidence="1">
    <location>
        <begin position="17"/>
        <end position="38"/>
    </location>
</feature>
<evidence type="ECO:0000256" key="1">
    <source>
        <dbReference type="SAM" id="Phobius"/>
    </source>
</evidence>
<proteinExistence type="predicted"/>
<evidence type="ECO:0000313" key="3">
    <source>
        <dbReference type="Proteomes" id="UP000003705"/>
    </source>
</evidence>
<keyword evidence="3" id="KW-1185">Reference proteome</keyword>
<gene>
    <name evidence="2" type="ORF">HMPREF9286_0418</name>
</gene>
<protein>
    <submittedName>
        <fullName evidence="2">Uncharacterized protein</fullName>
    </submittedName>
</protein>
<dbReference type="AlphaFoldDB" id="E4L163"/>
<dbReference type="EMBL" id="AENP01000032">
    <property type="protein sequence ID" value="EFR32172.1"/>
    <property type="molecule type" value="Genomic_DNA"/>
</dbReference>
<sequence length="69" mass="8670">MFIKLYKLIAYYKAPKINFLILTKSYFFYFHIVLSFYLKFAIKKAQYNIELLKNIYLSNEYSWYHKEYK</sequence>
<evidence type="ECO:0000313" key="2">
    <source>
        <dbReference type="EMBL" id="EFR32172.1"/>
    </source>
</evidence>
<reference evidence="2 3" key="1">
    <citation type="submission" date="2010-10" db="EMBL/GenBank/DDBJ databases">
        <authorList>
            <person name="Durkin A.S."/>
            <person name="Madupu R."/>
            <person name="Torralba M."/>
            <person name="Gillis M."/>
            <person name="Methe B."/>
            <person name="Sutton G."/>
            <person name="Nelson K.E."/>
        </authorList>
    </citation>
    <scope>NUCLEOTIDE SEQUENCE [LARGE SCALE GENOMIC DNA]</scope>
    <source>
        <strain evidence="2 3">ACS-146-V-Sch2b</strain>
    </source>
</reference>
<keyword evidence="1" id="KW-0812">Transmembrane</keyword>
<keyword evidence="1" id="KW-0472">Membrane</keyword>
<keyword evidence="1" id="KW-1133">Transmembrane helix</keyword>
<name>E4L163_9FIRM</name>
<dbReference type="Proteomes" id="UP000003705">
    <property type="component" value="Unassembled WGS sequence"/>
</dbReference>
<accession>E4L163</accession>
<comment type="caution">
    <text evidence="2">The sequence shown here is derived from an EMBL/GenBank/DDBJ whole genome shotgun (WGS) entry which is preliminary data.</text>
</comment>